<dbReference type="Proteomes" id="UP000249115">
    <property type="component" value="Unassembled WGS sequence"/>
</dbReference>
<name>A0A2W7QTF6_9BACT</name>
<gene>
    <name evidence="5" type="ORF">LV84_04008</name>
</gene>
<dbReference type="InterPro" id="IPR002173">
    <property type="entry name" value="Carboh/pur_kinase_PfkB_CS"/>
</dbReference>
<evidence type="ECO:0000256" key="2">
    <source>
        <dbReference type="ARBA" id="ARBA00022679"/>
    </source>
</evidence>
<comment type="similarity">
    <text evidence="1">Belongs to the carbohydrate kinase PfkB family.</text>
</comment>
<dbReference type="CDD" id="cd01167">
    <property type="entry name" value="bac_FRK"/>
    <property type="match status" value="1"/>
</dbReference>
<accession>A0A2W7QTF6</accession>
<dbReference type="InterPro" id="IPR050306">
    <property type="entry name" value="PfkB_Carbo_kinase"/>
</dbReference>
<dbReference type="EMBL" id="QKZU01000023">
    <property type="protein sequence ID" value="PZX50446.1"/>
    <property type="molecule type" value="Genomic_DNA"/>
</dbReference>
<dbReference type="InterPro" id="IPR011611">
    <property type="entry name" value="PfkB_dom"/>
</dbReference>
<keyword evidence="3 5" id="KW-0418">Kinase</keyword>
<dbReference type="PANTHER" id="PTHR43085:SF57">
    <property type="entry name" value="CARBOHYDRATE KINASE PFKB DOMAIN-CONTAINING PROTEIN"/>
    <property type="match status" value="1"/>
</dbReference>
<evidence type="ECO:0000256" key="3">
    <source>
        <dbReference type="ARBA" id="ARBA00022777"/>
    </source>
</evidence>
<reference evidence="5 6" key="1">
    <citation type="submission" date="2018-06" db="EMBL/GenBank/DDBJ databases">
        <title>Genomic Encyclopedia of Archaeal and Bacterial Type Strains, Phase II (KMG-II): from individual species to whole genera.</title>
        <authorList>
            <person name="Goeker M."/>
        </authorList>
    </citation>
    <scope>NUCLEOTIDE SEQUENCE [LARGE SCALE GENOMIC DNA]</scope>
    <source>
        <strain evidence="5 6">DSM 22686</strain>
    </source>
</reference>
<feature type="domain" description="Carbohydrate kinase PfkB" evidence="4">
    <location>
        <begin position="45"/>
        <end position="312"/>
    </location>
</feature>
<dbReference type="Gene3D" id="3.40.1190.20">
    <property type="match status" value="1"/>
</dbReference>
<evidence type="ECO:0000313" key="6">
    <source>
        <dbReference type="Proteomes" id="UP000249115"/>
    </source>
</evidence>
<dbReference type="PANTHER" id="PTHR43085">
    <property type="entry name" value="HEXOKINASE FAMILY MEMBER"/>
    <property type="match status" value="1"/>
</dbReference>
<comment type="caution">
    <text evidence="5">The sequence shown here is derived from an EMBL/GenBank/DDBJ whole genome shotgun (WGS) entry which is preliminary data.</text>
</comment>
<sequence>MPVESRSYWRRPRIILHSRPIMTLSKMINKKIKVACFGEVLWDRFMDGNKRAGGAPFNVAYHLSKMGVEAYMISSVGDDSLGAELLEKIKNWNISTAGIQVSTQYPTSEVLATLDENNEAQYEIVEGVAWDYIDFLPSDNQNISMMDALVFGSLAARNKVSRNTLFELVEASTYNIFDINLRPPHVDVTQIKQLLHKTQLAKFNKAELRLILDFLGKSYQDEVDSIRFIQDTFGIMEVIVSKGSKGALYVCKDAIHNYPTIPITVKDTVGSGDSFLAGFISKRLEKNSTAQEIMSNAVSLGAFITAQQGACPDYSLTDFLSFSKKNQVYPIELDY</sequence>
<evidence type="ECO:0000256" key="1">
    <source>
        <dbReference type="ARBA" id="ARBA00010688"/>
    </source>
</evidence>
<evidence type="ECO:0000313" key="5">
    <source>
        <dbReference type="EMBL" id="PZX50446.1"/>
    </source>
</evidence>
<keyword evidence="2" id="KW-0808">Transferase</keyword>
<evidence type="ECO:0000259" key="4">
    <source>
        <dbReference type="Pfam" id="PF00294"/>
    </source>
</evidence>
<dbReference type="InterPro" id="IPR029056">
    <property type="entry name" value="Ribokinase-like"/>
</dbReference>
<dbReference type="SUPFAM" id="SSF53613">
    <property type="entry name" value="Ribokinase-like"/>
    <property type="match status" value="1"/>
</dbReference>
<organism evidence="5 6">
    <name type="scientific">Algoriphagus ratkowskyi</name>
    <dbReference type="NCBI Taxonomy" id="57028"/>
    <lineage>
        <taxon>Bacteria</taxon>
        <taxon>Pseudomonadati</taxon>
        <taxon>Bacteroidota</taxon>
        <taxon>Cytophagia</taxon>
        <taxon>Cytophagales</taxon>
        <taxon>Cyclobacteriaceae</taxon>
        <taxon>Algoriphagus</taxon>
    </lineage>
</organism>
<dbReference type="AlphaFoldDB" id="A0A2W7QTF6"/>
<proteinExistence type="inferred from homology"/>
<protein>
    <submittedName>
        <fullName evidence="5">Fructokinase</fullName>
    </submittedName>
</protein>
<dbReference type="PROSITE" id="PS00583">
    <property type="entry name" value="PFKB_KINASES_1"/>
    <property type="match status" value="1"/>
</dbReference>
<dbReference type="GO" id="GO:0016301">
    <property type="term" value="F:kinase activity"/>
    <property type="evidence" value="ECO:0007669"/>
    <property type="project" value="UniProtKB-KW"/>
</dbReference>
<dbReference type="PROSITE" id="PS00584">
    <property type="entry name" value="PFKB_KINASES_2"/>
    <property type="match status" value="1"/>
</dbReference>
<dbReference type="Pfam" id="PF00294">
    <property type="entry name" value="PfkB"/>
    <property type="match status" value="1"/>
</dbReference>